<dbReference type="Proteomes" id="UP000792457">
    <property type="component" value="Unassembled WGS sequence"/>
</dbReference>
<dbReference type="PROSITE" id="PS00135">
    <property type="entry name" value="TRYPSIN_SER"/>
    <property type="match status" value="1"/>
</dbReference>
<dbReference type="SMART" id="SM00020">
    <property type="entry name" value="Tryp_SPc"/>
    <property type="match status" value="1"/>
</dbReference>
<dbReference type="OrthoDB" id="10061449at2759"/>
<dbReference type="PROSITE" id="PS50240">
    <property type="entry name" value="TRYPSIN_DOM"/>
    <property type="match status" value="1"/>
</dbReference>
<reference evidence="4" key="1">
    <citation type="submission" date="2013-04" db="EMBL/GenBank/DDBJ databases">
        <authorList>
            <person name="Qu J."/>
            <person name="Murali S.C."/>
            <person name="Bandaranaike D."/>
            <person name="Bellair M."/>
            <person name="Blankenburg K."/>
            <person name="Chao H."/>
            <person name="Dinh H."/>
            <person name="Doddapaneni H."/>
            <person name="Downs B."/>
            <person name="Dugan-Rocha S."/>
            <person name="Elkadiri S."/>
            <person name="Gnanaolivu R.D."/>
            <person name="Hernandez B."/>
            <person name="Javaid M."/>
            <person name="Jayaseelan J.C."/>
            <person name="Lee S."/>
            <person name="Li M."/>
            <person name="Ming W."/>
            <person name="Munidasa M."/>
            <person name="Muniz J."/>
            <person name="Nguyen L."/>
            <person name="Ongeri F."/>
            <person name="Osuji N."/>
            <person name="Pu L.-L."/>
            <person name="Puazo M."/>
            <person name="Qu C."/>
            <person name="Quiroz J."/>
            <person name="Raj R."/>
            <person name="Weissenberger G."/>
            <person name="Xin Y."/>
            <person name="Zou X."/>
            <person name="Han Y."/>
            <person name="Richards S."/>
            <person name="Worley K."/>
            <person name="Muzny D."/>
            <person name="Gibbs R."/>
        </authorList>
    </citation>
    <scope>NUCLEOTIDE SEQUENCE</scope>
    <source>
        <strain evidence="4">Sampled in the wild</strain>
    </source>
</reference>
<dbReference type="InterPro" id="IPR043504">
    <property type="entry name" value="Peptidase_S1_PA_chymotrypsin"/>
</dbReference>
<dbReference type="AlphaFoldDB" id="A0A8K0JYD0"/>
<dbReference type="SUPFAM" id="SSF50494">
    <property type="entry name" value="Trypsin-like serine proteases"/>
    <property type="match status" value="1"/>
</dbReference>
<name>A0A8K0JYD0_LADFU</name>
<organism evidence="4 5">
    <name type="scientific">Ladona fulva</name>
    <name type="common">Scarce chaser dragonfly</name>
    <name type="synonym">Libellula fulva</name>
    <dbReference type="NCBI Taxonomy" id="123851"/>
    <lineage>
        <taxon>Eukaryota</taxon>
        <taxon>Metazoa</taxon>
        <taxon>Ecdysozoa</taxon>
        <taxon>Arthropoda</taxon>
        <taxon>Hexapoda</taxon>
        <taxon>Insecta</taxon>
        <taxon>Pterygota</taxon>
        <taxon>Palaeoptera</taxon>
        <taxon>Odonata</taxon>
        <taxon>Epiprocta</taxon>
        <taxon>Anisoptera</taxon>
        <taxon>Libelluloidea</taxon>
        <taxon>Libellulidae</taxon>
        <taxon>Ladona</taxon>
    </lineage>
</organism>
<evidence type="ECO:0000313" key="5">
    <source>
        <dbReference type="Proteomes" id="UP000792457"/>
    </source>
</evidence>
<dbReference type="InterPro" id="IPR051487">
    <property type="entry name" value="Ser/Thr_Proteases_Immune/Dev"/>
</dbReference>
<dbReference type="CDD" id="cd00190">
    <property type="entry name" value="Tryp_SPc"/>
    <property type="match status" value="1"/>
</dbReference>
<dbReference type="GO" id="GO:0006508">
    <property type="term" value="P:proteolysis"/>
    <property type="evidence" value="ECO:0007669"/>
    <property type="project" value="InterPro"/>
</dbReference>
<sequence length="210" mass="23780">MTDPDCDGMICSDMLQTFAIDEFIRYPQYDKMRKSGDIALIRLNRKAVFTEYVIPICLPSLETLSRNYLERKFIVAGWGATEIGEFLINTTWHALDERNAADPNEEISSEVKQWLRVPVVNNSRCAETLHVTMDETFMCAGTVEGEATCIGDSGGPLMMHESVIHYRPGEQWVVVAIVQGGTWICGTKGFPGLYTRVEPYIHWILDNIRP</sequence>
<dbReference type="GO" id="GO:0004252">
    <property type="term" value="F:serine-type endopeptidase activity"/>
    <property type="evidence" value="ECO:0007669"/>
    <property type="project" value="InterPro"/>
</dbReference>
<evidence type="ECO:0000313" key="4">
    <source>
        <dbReference type="EMBL" id="KAG8224882.1"/>
    </source>
</evidence>
<comment type="caution">
    <text evidence="4">The sequence shown here is derived from an EMBL/GenBank/DDBJ whole genome shotgun (WGS) entry which is preliminary data.</text>
</comment>
<keyword evidence="5" id="KW-1185">Reference proteome</keyword>
<dbReference type="InterPro" id="IPR001314">
    <property type="entry name" value="Peptidase_S1A"/>
</dbReference>
<keyword evidence="1" id="KW-1015">Disulfide bond</keyword>
<protein>
    <recommendedName>
        <fullName evidence="3">Peptidase S1 domain-containing protein</fullName>
    </recommendedName>
</protein>
<evidence type="ECO:0000259" key="3">
    <source>
        <dbReference type="PROSITE" id="PS50240"/>
    </source>
</evidence>
<comment type="similarity">
    <text evidence="2">Belongs to the peptidase S1 family. CLIP subfamily.</text>
</comment>
<dbReference type="PRINTS" id="PR00722">
    <property type="entry name" value="CHYMOTRYPSIN"/>
</dbReference>
<dbReference type="PANTHER" id="PTHR24256">
    <property type="entry name" value="TRYPTASE-RELATED"/>
    <property type="match status" value="1"/>
</dbReference>
<dbReference type="Gene3D" id="2.40.10.10">
    <property type="entry name" value="Trypsin-like serine proteases"/>
    <property type="match status" value="2"/>
</dbReference>
<dbReference type="Pfam" id="PF00089">
    <property type="entry name" value="Trypsin"/>
    <property type="match status" value="1"/>
</dbReference>
<dbReference type="InterPro" id="IPR009003">
    <property type="entry name" value="Peptidase_S1_PA"/>
</dbReference>
<feature type="domain" description="Peptidase S1" evidence="3">
    <location>
        <begin position="16"/>
        <end position="209"/>
    </location>
</feature>
<gene>
    <name evidence="4" type="ORF">J437_LFUL004623</name>
</gene>
<accession>A0A8K0JYD0</accession>
<reference evidence="4" key="2">
    <citation type="submission" date="2017-10" db="EMBL/GenBank/DDBJ databases">
        <title>Ladona fulva Genome sequencing and assembly.</title>
        <authorList>
            <person name="Murali S."/>
            <person name="Richards S."/>
            <person name="Bandaranaike D."/>
            <person name="Bellair M."/>
            <person name="Blankenburg K."/>
            <person name="Chao H."/>
            <person name="Dinh H."/>
            <person name="Doddapaneni H."/>
            <person name="Dugan-Rocha S."/>
            <person name="Elkadiri S."/>
            <person name="Gnanaolivu R."/>
            <person name="Hernandez B."/>
            <person name="Skinner E."/>
            <person name="Javaid M."/>
            <person name="Lee S."/>
            <person name="Li M."/>
            <person name="Ming W."/>
            <person name="Munidasa M."/>
            <person name="Muniz J."/>
            <person name="Nguyen L."/>
            <person name="Hughes D."/>
            <person name="Osuji N."/>
            <person name="Pu L.-L."/>
            <person name="Puazo M."/>
            <person name="Qu C."/>
            <person name="Quiroz J."/>
            <person name="Raj R."/>
            <person name="Weissenberger G."/>
            <person name="Xin Y."/>
            <person name="Zou X."/>
            <person name="Han Y."/>
            <person name="Worley K."/>
            <person name="Muzny D."/>
            <person name="Gibbs R."/>
        </authorList>
    </citation>
    <scope>NUCLEOTIDE SEQUENCE</scope>
    <source>
        <strain evidence="4">Sampled in the wild</strain>
    </source>
</reference>
<dbReference type="EMBL" id="KZ308215">
    <property type="protein sequence ID" value="KAG8224882.1"/>
    <property type="molecule type" value="Genomic_DNA"/>
</dbReference>
<dbReference type="InterPro" id="IPR001254">
    <property type="entry name" value="Trypsin_dom"/>
</dbReference>
<evidence type="ECO:0000256" key="1">
    <source>
        <dbReference type="ARBA" id="ARBA00023157"/>
    </source>
</evidence>
<proteinExistence type="inferred from homology"/>
<dbReference type="InterPro" id="IPR033116">
    <property type="entry name" value="TRYPSIN_SER"/>
</dbReference>
<evidence type="ECO:0000256" key="2">
    <source>
        <dbReference type="ARBA" id="ARBA00024195"/>
    </source>
</evidence>